<evidence type="ECO:0000256" key="1">
    <source>
        <dbReference type="SAM" id="MobiDB-lite"/>
    </source>
</evidence>
<dbReference type="Proteomes" id="UP001287286">
    <property type="component" value="Unassembled WGS sequence"/>
</dbReference>
<organism evidence="2 3">
    <name type="scientific">Purpureocillium lilacinum</name>
    <name type="common">Paecilomyces lilacinus</name>
    <dbReference type="NCBI Taxonomy" id="33203"/>
    <lineage>
        <taxon>Eukaryota</taxon>
        <taxon>Fungi</taxon>
        <taxon>Dikarya</taxon>
        <taxon>Ascomycota</taxon>
        <taxon>Pezizomycotina</taxon>
        <taxon>Sordariomycetes</taxon>
        <taxon>Hypocreomycetidae</taxon>
        <taxon>Hypocreales</taxon>
        <taxon>Ophiocordycipitaceae</taxon>
        <taxon>Purpureocillium</taxon>
    </lineage>
</organism>
<dbReference type="EMBL" id="JAWRVI010000004">
    <property type="protein sequence ID" value="KAK4094094.1"/>
    <property type="molecule type" value="Genomic_DNA"/>
</dbReference>
<gene>
    <name evidence="2" type="ORF">Purlil1_1585</name>
</gene>
<protein>
    <submittedName>
        <fullName evidence="2">Uncharacterized protein</fullName>
    </submittedName>
</protein>
<reference evidence="2 3" key="1">
    <citation type="journal article" date="2024" name="Microbiol. Resour. Announc.">
        <title>Genome annotations for the ascomycete fungi Trichoderma harzianum, Trichoderma aggressivum, and Purpureocillium lilacinum.</title>
        <authorList>
            <person name="Beijen E.P.W."/>
            <person name="Ohm R.A."/>
        </authorList>
    </citation>
    <scope>NUCLEOTIDE SEQUENCE [LARGE SCALE GENOMIC DNA]</scope>
    <source>
        <strain evidence="2 3">CBS 150709</strain>
    </source>
</reference>
<evidence type="ECO:0000313" key="3">
    <source>
        <dbReference type="Proteomes" id="UP001287286"/>
    </source>
</evidence>
<feature type="region of interest" description="Disordered" evidence="1">
    <location>
        <begin position="247"/>
        <end position="276"/>
    </location>
</feature>
<name>A0ABR0CCF6_PURLI</name>
<sequence length="276" mass="30484">MLPSDVASEAVMQQLAAKGRDLYQALEEAVAQRGETWVALPEIAPYYNTAIDNPDMPTVDDPVRLILDESGSPTEDYVLLQIHNVGEDWKKNGPPYLNYVHAQGKAILCMSNFGDQDLLRGRPGHMFWSDLMAVGCSRVVTSHGGDLKSLEKIWRITIKNPLTRAVVNHAVVRTKFSLDGLQNSLEFAAGSDHFFALLATDNGKGVARMLAAFPEMFGRKTIDRVVIYPQKGSPHICWSLKEAAIKPSEPAPEISAPSRKQRRHMKKASLSSRASC</sequence>
<evidence type="ECO:0000313" key="2">
    <source>
        <dbReference type="EMBL" id="KAK4094094.1"/>
    </source>
</evidence>
<comment type="caution">
    <text evidence="2">The sequence shown here is derived from an EMBL/GenBank/DDBJ whole genome shotgun (WGS) entry which is preliminary data.</text>
</comment>
<accession>A0ABR0CCF6</accession>
<keyword evidence="3" id="KW-1185">Reference proteome</keyword>
<feature type="compositionally biased region" description="Low complexity" evidence="1">
    <location>
        <begin position="247"/>
        <end position="258"/>
    </location>
</feature>
<proteinExistence type="predicted"/>